<accession>A0A1G6MT14</accession>
<keyword evidence="2" id="KW-1185">Reference proteome</keyword>
<dbReference type="AlphaFoldDB" id="A0A1G6MT14"/>
<dbReference type="EMBL" id="FMZA01000010">
    <property type="protein sequence ID" value="SDC58116.1"/>
    <property type="molecule type" value="Genomic_DNA"/>
</dbReference>
<evidence type="ECO:0000313" key="1">
    <source>
        <dbReference type="EMBL" id="SDC58116.1"/>
    </source>
</evidence>
<name>A0A1G6MT14_9BACL</name>
<gene>
    <name evidence="1" type="ORF">SAMN04488112_110128</name>
</gene>
<proteinExistence type="predicted"/>
<dbReference type="OrthoDB" id="2990954at2"/>
<reference evidence="1 2" key="1">
    <citation type="submission" date="2016-10" db="EMBL/GenBank/DDBJ databases">
        <authorList>
            <person name="de Groot N.N."/>
        </authorList>
    </citation>
    <scope>NUCLEOTIDE SEQUENCE [LARGE SCALE GENOMIC DNA]</scope>
    <source>
        <strain evidence="1 2">DSM 45514</strain>
    </source>
</reference>
<organism evidence="1 2">
    <name type="scientific">Melghirimyces thermohalophilus</name>
    <dbReference type="NCBI Taxonomy" id="1236220"/>
    <lineage>
        <taxon>Bacteria</taxon>
        <taxon>Bacillati</taxon>
        <taxon>Bacillota</taxon>
        <taxon>Bacilli</taxon>
        <taxon>Bacillales</taxon>
        <taxon>Thermoactinomycetaceae</taxon>
        <taxon>Melghirimyces</taxon>
    </lineage>
</organism>
<dbReference type="RefSeq" id="WP_091570030.1">
    <property type="nucleotide sequence ID" value="NZ_FMZA01000010.1"/>
</dbReference>
<protein>
    <submittedName>
        <fullName evidence="1">Uncharacterized protein</fullName>
    </submittedName>
</protein>
<dbReference type="Proteomes" id="UP000199387">
    <property type="component" value="Unassembled WGS sequence"/>
</dbReference>
<evidence type="ECO:0000313" key="2">
    <source>
        <dbReference type="Proteomes" id="UP000199387"/>
    </source>
</evidence>
<sequence>MFVQSKARRRTRLSAPPALTMGMIQPEWLYLYHMFREEPEPKPTPREKLPSLPAPKPVVEMRINIRARKGQTVKPLHRGQEMERE</sequence>